<dbReference type="Proteomes" id="UP000280696">
    <property type="component" value="Unassembled WGS sequence"/>
</dbReference>
<name>A0A3A9B3E0_9FIRM</name>
<evidence type="ECO:0000313" key="1">
    <source>
        <dbReference type="EMBL" id="RKI93245.1"/>
    </source>
</evidence>
<proteinExistence type="predicted"/>
<comment type="caution">
    <text evidence="1">The sequence shown here is derived from an EMBL/GenBank/DDBJ whole genome shotgun (WGS) entry which is preliminary data.</text>
</comment>
<sequence length="105" mass="12222">MKSYLYLLHTIGKAYCHISQAVLAILLLIKSLEVYFQTFSFLCGDGFISRFTIQSNIRRKPFTVNKIIEDKGGWIAAKNQIVRLLPMGYNINVFLYCSWCEKYQI</sequence>
<accession>A0A3A9B3E0</accession>
<organism evidence="1 2">
    <name type="scientific">Parablautia intestinalis</name>
    <dbReference type="NCBI Taxonomy" id="2320100"/>
    <lineage>
        <taxon>Bacteria</taxon>
        <taxon>Bacillati</taxon>
        <taxon>Bacillota</taxon>
        <taxon>Clostridia</taxon>
        <taxon>Lachnospirales</taxon>
        <taxon>Lachnospiraceae</taxon>
        <taxon>Parablautia</taxon>
    </lineage>
</organism>
<keyword evidence="2" id="KW-1185">Reference proteome</keyword>
<gene>
    <name evidence="1" type="ORF">D7V94_04545</name>
</gene>
<evidence type="ECO:0000313" key="2">
    <source>
        <dbReference type="Proteomes" id="UP000280696"/>
    </source>
</evidence>
<protein>
    <submittedName>
        <fullName evidence="1">Uncharacterized protein</fullName>
    </submittedName>
</protein>
<reference evidence="1 2" key="1">
    <citation type="submission" date="2018-09" db="EMBL/GenBank/DDBJ databases">
        <title>Murine metabolic-syndrome-specific gut microbial biobank.</title>
        <authorList>
            <person name="Liu C."/>
        </authorList>
    </citation>
    <scope>NUCLEOTIDE SEQUENCE [LARGE SCALE GENOMIC DNA]</scope>
    <source>
        <strain evidence="1 2">0.1xD8-82</strain>
    </source>
</reference>
<dbReference type="AlphaFoldDB" id="A0A3A9B3E0"/>
<dbReference type="EMBL" id="RAYQ01000003">
    <property type="protein sequence ID" value="RKI93245.1"/>
    <property type="molecule type" value="Genomic_DNA"/>
</dbReference>